<sequence>VSHYTLTSPLPTLHLPPQQQRTDTHYAICTIITNRNNHNNHLAPSIILATSRAQHTANTATHSRRPAAPVVSLYRGFCPNSCAGCNIGEAGDNSCSAFMFVCWTR</sequence>
<evidence type="ECO:0000313" key="1">
    <source>
        <dbReference type="EMBL" id="KAK7455913.1"/>
    </source>
</evidence>
<dbReference type="AlphaFoldDB" id="A0ABD0J2Z0"/>
<organism evidence="1 2">
    <name type="scientific">Batillaria attramentaria</name>
    <dbReference type="NCBI Taxonomy" id="370345"/>
    <lineage>
        <taxon>Eukaryota</taxon>
        <taxon>Metazoa</taxon>
        <taxon>Spiralia</taxon>
        <taxon>Lophotrochozoa</taxon>
        <taxon>Mollusca</taxon>
        <taxon>Gastropoda</taxon>
        <taxon>Caenogastropoda</taxon>
        <taxon>Sorbeoconcha</taxon>
        <taxon>Cerithioidea</taxon>
        <taxon>Batillariidae</taxon>
        <taxon>Batillaria</taxon>
    </lineage>
</organism>
<keyword evidence="2" id="KW-1185">Reference proteome</keyword>
<reference evidence="1 2" key="1">
    <citation type="journal article" date="2023" name="Sci. Data">
        <title>Genome assembly of the Korean intertidal mud-creeper Batillaria attramentaria.</title>
        <authorList>
            <person name="Patra A.K."/>
            <person name="Ho P.T."/>
            <person name="Jun S."/>
            <person name="Lee S.J."/>
            <person name="Kim Y."/>
            <person name="Won Y.J."/>
        </authorList>
    </citation>
    <scope>NUCLEOTIDE SEQUENCE [LARGE SCALE GENOMIC DNA]</scope>
    <source>
        <strain evidence="1">Wonlab-2016</strain>
    </source>
</reference>
<accession>A0ABD0J2Z0</accession>
<evidence type="ECO:0000313" key="2">
    <source>
        <dbReference type="Proteomes" id="UP001519460"/>
    </source>
</evidence>
<gene>
    <name evidence="1" type="ORF">BaRGS_00039447</name>
</gene>
<comment type="caution">
    <text evidence="1">The sequence shown here is derived from an EMBL/GenBank/DDBJ whole genome shotgun (WGS) entry which is preliminary data.</text>
</comment>
<protein>
    <submittedName>
        <fullName evidence="1">Uncharacterized protein</fullName>
    </submittedName>
</protein>
<dbReference type="EMBL" id="JACVVK020000690">
    <property type="protein sequence ID" value="KAK7455913.1"/>
    <property type="molecule type" value="Genomic_DNA"/>
</dbReference>
<dbReference type="Proteomes" id="UP001519460">
    <property type="component" value="Unassembled WGS sequence"/>
</dbReference>
<name>A0ABD0J2Z0_9CAEN</name>
<proteinExistence type="predicted"/>
<feature type="non-terminal residue" evidence="1">
    <location>
        <position position="1"/>
    </location>
</feature>